<dbReference type="EMBL" id="PYEP01000003">
    <property type="protein sequence ID" value="PSN08357.1"/>
    <property type="molecule type" value="Genomic_DNA"/>
</dbReference>
<evidence type="ECO:0000259" key="1">
    <source>
        <dbReference type="PROSITE" id="PS51819"/>
    </source>
</evidence>
<feature type="domain" description="VOC" evidence="1">
    <location>
        <begin position="4"/>
        <end position="114"/>
    </location>
</feature>
<dbReference type="RefSeq" id="WP_106877004.1">
    <property type="nucleotide sequence ID" value="NZ_PYEP01000003.1"/>
</dbReference>
<keyword evidence="3" id="KW-1185">Reference proteome</keyword>
<dbReference type="Gene3D" id="3.10.180.10">
    <property type="entry name" value="2,3-Dihydroxybiphenyl 1,2-Dioxygenase, domain 1"/>
    <property type="match status" value="1"/>
</dbReference>
<comment type="caution">
    <text evidence="2">The sequence shown here is derived from an EMBL/GenBank/DDBJ whole genome shotgun (WGS) entry which is preliminary data.</text>
</comment>
<keyword evidence="2" id="KW-0808">Transferase</keyword>
<dbReference type="GO" id="GO:0016740">
    <property type="term" value="F:transferase activity"/>
    <property type="evidence" value="ECO:0007669"/>
    <property type="project" value="UniProtKB-KW"/>
</dbReference>
<accession>A0A2P8VLD0</accession>
<dbReference type="NCBIfam" id="NF000496">
    <property type="entry name" value="Fos_GSH"/>
    <property type="match status" value="1"/>
</dbReference>
<dbReference type="PANTHER" id="PTHR21366:SF14">
    <property type="entry name" value="GLYOXALASE DOMAIN-CONTAINING PROTEIN 5"/>
    <property type="match status" value="1"/>
</dbReference>
<name>A0A2P8VLD0_9ENTR</name>
<dbReference type="PROSITE" id="PS51819">
    <property type="entry name" value="VOC"/>
    <property type="match status" value="1"/>
</dbReference>
<gene>
    <name evidence="2" type="primary">fos</name>
    <name evidence="2" type="ORF">C7G83_09325</name>
</gene>
<dbReference type="InterPro" id="IPR029068">
    <property type="entry name" value="Glyas_Bleomycin-R_OHBP_Dase"/>
</dbReference>
<protein>
    <submittedName>
        <fullName evidence="2">Fosfomycin resistance glutathione transferase</fullName>
    </submittedName>
</protein>
<dbReference type="SUPFAM" id="SSF54593">
    <property type="entry name" value="Glyoxalase/Bleomycin resistance protein/Dihydroxybiphenyl dioxygenase"/>
    <property type="match status" value="1"/>
</dbReference>
<dbReference type="Proteomes" id="UP000240212">
    <property type="component" value="Unassembled WGS sequence"/>
</dbReference>
<dbReference type="OrthoDB" id="4265398at2"/>
<evidence type="ECO:0000313" key="2">
    <source>
        <dbReference type="EMBL" id="PSN08357.1"/>
    </source>
</evidence>
<dbReference type="Pfam" id="PF00903">
    <property type="entry name" value="Glyoxalase"/>
    <property type="match status" value="1"/>
</dbReference>
<dbReference type="InterPro" id="IPR050383">
    <property type="entry name" value="GlyoxalaseI/FosfomycinResist"/>
</dbReference>
<dbReference type="STRING" id="1388748.GCA_000463155_02819"/>
<organism evidence="2 3">
    <name type="scientific">Siccibacter turicensis</name>
    <dbReference type="NCBI Taxonomy" id="357233"/>
    <lineage>
        <taxon>Bacteria</taxon>
        <taxon>Pseudomonadati</taxon>
        <taxon>Pseudomonadota</taxon>
        <taxon>Gammaproteobacteria</taxon>
        <taxon>Enterobacterales</taxon>
        <taxon>Enterobacteriaceae</taxon>
        <taxon>Siccibacter</taxon>
    </lineage>
</organism>
<proteinExistence type="predicted"/>
<dbReference type="AlphaFoldDB" id="A0A2P8VLD0"/>
<sequence length="137" mass="15259">MIAGLNHLTLAVRALDPSVGFYHQLLGLTLHARWDTGAYLSAGPLWVCLSLDEAAGTRREDYTHYAFSVAEADFPALCARLEQAGVSVWKSNRSEGESFYFLDPDNHQLELHVGSLASRLASCREKPYSGMMFYDDE</sequence>
<evidence type="ECO:0000313" key="3">
    <source>
        <dbReference type="Proteomes" id="UP000240212"/>
    </source>
</evidence>
<reference evidence="2 3" key="1">
    <citation type="submission" date="2018-03" db="EMBL/GenBank/DDBJ databases">
        <title>Draft genome sequence of the first documented clinical Siccibacter turicensis isolate in Austria.</title>
        <authorList>
            <person name="Lepuschitz S."/>
            <person name="Pekard-Amenitsch S."/>
            <person name="Haunold R."/>
            <person name="Schill S."/>
            <person name="Mach R."/>
            <person name="Allerberger F."/>
            <person name="Ruppitsch W."/>
            <person name="Forsythe S.J."/>
        </authorList>
    </citation>
    <scope>NUCLEOTIDE SEQUENCE [LARGE SCALE GENOMIC DNA]</scope>
    <source>
        <strain evidence="2 3">6100069499-17</strain>
    </source>
</reference>
<dbReference type="CDD" id="cd07244">
    <property type="entry name" value="FosA"/>
    <property type="match status" value="1"/>
</dbReference>
<dbReference type="PANTHER" id="PTHR21366">
    <property type="entry name" value="GLYOXALASE FAMILY PROTEIN"/>
    <property type="match status" value="1"/>
</dbReference>
<dbReference type="InterPro" id="IPR037523">
    <property type="entry name" value="VOC_core"/>
</dbReference>
<dbReference type="InterPro" id="IPR004360">
    <property type="entry name" value="Glyas_Fos-R_dOase_dom"/>
</dbReference>